<comment type="caution">
    <text evidence="10">The sequence shown here is derived from an EMBL/GenBank/DDBJ whole genome shotgun (WGS) entry which is preliminary data.</text>
</comment>
<evidence type="ECO:0000256" key="5">
    <source>
        <dbReference type="ARBA" id="ARBA00022801"/>
    </source>
</evidence>
<dbReference type="Proteomes" id="UP000756346">
    <property type="component" value="Unassembled WGS sequence"/>
</dbReference>
<keyword evidence="3" id="KW-0964">Secreted</keyword>
<comment type="subcellular location">
    <subcellularLocation>
        <location evidence="1">Secreted</location>
    </subcellularLocation>
</comment>
<dbReference type="FunFam" id="3.40.50.1820:FF:000213">
    <property type="entry name" value="Carboxylic ester hydrolase"/>
    <property type="match status" value="1"/>
</dbReference>
<keyword evidence="5 8" id="KW-0378">Hydrolase</keyword>
<dbReference type="SUPFAM" id="SSF53474">
    <property type="entry name" value="alpha/beta-Hydrolases"/>
    <property type="match status" value="1"/>
</dbReference>
<dbReference type="GO" id="GO:0016787">
    <property type="term" value="F:hydrolase activity"/>
    <property type="evidence" value="ECO:0007669"/>
    <property type="project" value="UniProtKB-KW"/>
</dbReference>
<dbReference type="Gene3D" id="3.40.50.1820">
    <property type="entry name" value="alpha/beta hydrolase"/>
    <property type="match status" value="1"/>
</dbReference>
<dbReference type="GO" id="GO:0006629">
    <property type="term" value="P:lipid metabolic process"/>
    <property type="evidence" value="ECO:0007669"/>
    <property type="project" value="UniProtKB-KW"/>
</dbReference>
<dbReference type="PROSITE" id="PS00122">
    <property type="entry name" value="CARBOXYLESTERASE_B_1"/>
    <property type="match status" value="1"/>
</dbReference>
<dbReference type="GeneID" id="70190079"/>
<reference evidence="10" key="1">
    <citation type="journal article" date="2021" name="Nat. Commun.">
        <title>Genetic determinants of endophytism in the Arabidopsis root mycobiome.</title>
        <authorList>
            <person name="Mesny F."/>
            <person name="Miyauchi S."/>
            <person name="Thiergart T."/>
            <person name="Pickel B."/>
            <person name="Atanasova L."/>
            <person name="Karlsson M."/>
            <person name="Huettel B."/>
            <person name="Barry K.W."/>
            <person name="Haridas S."/>
            <person name="Chen C."/>
            <person name="Bauer D."/>
            <person name="Andreopoulos W."/>
            <person name="Pangilinan J."/>
            <person name="LaButti K."/>
            <person name="Riley R."/>
            <person name="Lipzen A."/>
            <person name="Clum A."/>
            <person name="Drula E."/>
            <person name="Henrissat B."/>
            <person name="Kohler A."/>
            <person name="Grigoriev I.V."/>
            <person name="Martin F.M."/>
            <person name="Hacquard S."/>
        </authorList>
    </citation>
    <scope>NUCLEOTIDE SEQUENCE</scope>
    <source>
        <strain evidence="10">MPI-CAGE-CH-0230</strain>
    </source>
</reference>
<evidence type="ECO:0000256" key="6">
    <source>
        <dbReference type="ARBA" id="ARBA00023098"/>
    </source>
</evidence>
<evidence type="ECO:0000256" key="2">
    <source>
        <dbReference type="ARBA" id="ARBA00005964"/>
    </source>
</evidence>
<evidence type="ECO:0000313" key="10">
    <source>
        <dbReference type="EMBL" id="KAH7021293.1"/>
    </source>
</evidence>
<dbReference type="InterPro" id="IPR029058">
    <property type="entry name" value="AB_hydrolase_fold"/>
</dbReference>
<keyword evidence="4 8" id="KW-0732">Signal</keyword>
<dbReference type="RefSeq" id="XP_046007494.1">
    <property type="nucleotide sequence ID" value="XM_046160533.1"/>
</dbReference>
<proteinExistence type="inferred from homology"/>
<sequence>MKTSFRLASAAVLIGLAAAAPSPIEPVEKRLITSINTAQGTLIGTSLLGVESWGGIPFAEAPVGQLRLRPPVRSQKHLGRFDATGPGPSCPQMLFSTDGDIITQVLGDLINNPFIQKTEDCLTMRVQRPAGTKAGDKLPVLFWIFGGGFEFGSAQMYDGTSLVLNSVAQKKPFIFVSVNYRTGGFGFLGGKEVLADGASNLGLLDQRMGLEWVADNIAAFGGDPDKVTIWGQSAGAISVFDQMALYGGDNTYNGKPLFRGAVMNSGSLAPTDPVDCPKAQAVYDQVVRNAGCSSAADTLACLRGLPYARFQDAVNGVPGILSYTSVALSYLPRPDGAVLPESPEALAQKGRYAAVPMIIGDVEDEGTLFSLFQGNITTEARLVDYLGRVFFNNADAAQMQALVATYPATLGAGSPFRTGLFNIVYPQYKRLAAILGDLVFTLTRRLFLEVTSQLHPEVPSWSYLASYDYGTPILGTFHASDLIQFFYGIKPNYAAGAFQSYLTSFVASLDPNAGTPAAYPQWPQWKEGRQLMQINANSGGFTPDNFRQDSYQWIKANVGVLRL</sequence>
<keyword evidence="7" id="KW-0325">Glycoprotein</keyword>
<protein>
    <recommendedName>
        <fullName evidence="8">Carboxylic ester hydrolase</fullName>
        <ecNumber evidence="8">3.1.1.-</ecNumber>
    </recommendedName>
</protein>
<evidence type="ECO:0000256" key="8">
    <source>
        <dbReference type="RuleBase" id="RU361235"/>
    </source>
</evidence>
<keyword evidence="6" id="KW-0443">Lipid metabolism</keyword>
<evidence type="ECO:0000313" key="11">
    <source>
        <dbReference type="Proteomes" id="UP000756346"/>
    </source>
</evidence>
<evidence type="ECO:0000256" key="1">
    <source>
        <dbReference type="ARBA" id="ARBA00004613"/>
    </source>
</evidence>
<dbReference type="GO" id="GO:0005576">
    <property type="term" value="C:extracellular region"/>
    <property type="evidence" value="ECO:0007669"/>
    <property type="project" value="UniProtKB-SubCell"/>
</dbReference>
<dbReference type="InterPro" id="IPR050309">
    <property type="entry name" value="Type-B_Carboxylest/Lipase"/>
</dbReference>
<feature type="domain" description="Carboxylesterase type B" evidence="9">
    <location>
        <begin position="34"/>
        <end position="538"/>
    </location>
</feature>
<feature type="chain" id="PRO_5040546973" description="Carboxylic ester hydrolase" evidence="8">
    <location>
        <begin position="20"/>
        <end position="563"/>
    </location>
</feature>
<keyword evidence="11" id="KW-1185">Reference proteome</keyword>
<dbReference type="PANTHER" id="PTHR11559">
    <property type="entry name" value="CARBOXYLESTERASE"/>
    <property type="match status" value="1"/>
</dbReference>
<accession>A0A9P8XZA1</accession>
<gene>
    <name evidence="10" type="ORF">B0I36DRAFT_377206</name>
</gene>
<evidence type="ECO:0000259" key="9">
    <source>
        <dbReference type="Pfam" id="PF00135"/>
    </source>
</evidence>
<dbReference type="EMBL" id="JAGTJQ010000010">
    <property type="protein sequence ID" value="KAH7021293.1"/>
    <property type="molecule type" value="Genomic_DNA"/>
</dbReference>
<evidence type="ECO:0000256" key="4">
    <source>
        <dbReference type="ARBA" id="ARBA00022729"/>
    </source>
</evidence>
<dbReference type="EC" id="3.1.1.-" evidence="8"/>
<dbReference type="InterPro" id="IPR019826">
    <property type="entry name" value="Carboxylesterase_B_AS"/>
</dbReference>
<evidence type="ECO:0000256" key="3">
    <source>
        <dbReference type="ARBA" id="ARBA00022525"/>
    </source>
</evidence>
<name>A0A9P8XZA1_9PEZI</name>
<dbReference type="AlphaFoldDB" id="A0A9P8XZA1"/>
<evidence type="ECO:0000256" key="7">
    <source>
        <dbReference type="ARBA" id="ARBA00023180"/>
    </source>
</evidence>
<dbReference type="OrthoDB" id="408631at2759"/>
<dbReference type="InterPro" id="IPR002018">
    <property type="entry name" value="CarbesteraseB"/>
</dbReference>
<dbReference type="Pfam" id="PF00135">
    <property type="entry name" value="COesterase"/>
    <property type="match status" value="1"/>
</dbReference>
<organism evidence="10 11">
    <name type="scientific">Microdochium trichocladiopsis</name>
    <dbReference type="NCBI Taxonomy" id="1682393"/>
    <lineage>
        <taxon>Eukaryota</taxon>
        <taxon>Fungi</taxon>
        <taxon>Dikarya</taxon>
        <taxon>Ascomycota</taxon>
        <taxon>Pezizomycotina</taxon>
        <taxon>Sordariomycetes</taxon>
        <taxon>Xylariomycetidae</taxon>
        <taxon>Xylariales</taxon>
        <taxon>Microdochiaceae</taxon>
        <taxon>Microdochium</taxon>
    </lineage>
</organism>
<feature type="signal peptide" evidence="8">
    <location>
        <begin position="1"/>
        <end position="19"/>
    </location>
</feature>
<comment type="similarity">
    <text evidence="2 8">Belongs to the type-B carboxylesterase/lipase family.</text>
</comment>